<dbReference type="EMBL" id="UFTD01000001">
    <property type="protein sequence ID" value="SSZ39281.1"/>
    <property type="molecule type" value="Genomic_DNA"/>
</dbReference>
<name>A0A336NF29_BARGR</name>
<sequence length="432" mass="47293">MATEFNHGIRIVEAGEDSRPLATFDQTAIGAVVTAPDADNQVFPLNEPVLIFSHEGEKIQKLGARGTALDVINAVCAQGIEAQIILVRVEEKSTIAETQNEMVGSYASLTGVHALKHARGHLGVEPGILLAPAYSAGRLDNGKNPVADALEQVAEKLQAIAVFDTGGKNAEESLAYRADFSSRFCYLIDPFVRVANSDGGWSVKPASPFAAAMFIKRDKQRGGVFWSPSNQDVHGILGTARPISYFDGEIDHEANRLNQADIATFIPARLSQNAHLGNSGGQIAANGRILWGNHTTSSDPLWRFVNVVRTRAALEKTIINNFRPWANDENLTGQHVIAITRSLTQFLDDMIARGALLGGRVWFDRDLNSNSTLQLGKLRVEFDAEEVPPLEDLSFGSRRNSAYFDRLAEDIQKKMTYQFGDTLETYRKAARS</sequence>
<reference evidence="3 4" key="1">
    <citation type="submission" date="2018-06" db="EMBL/GenBank/DDBJ databases">
        <authorList>
            <consortium name="Pathogen Informatics"/>
            <person name="Doyle S."/>
        </authorList>
    </citation>
    <scope>NUCLEOTIDE SEQUENCE [LARGE SCALE GENOMIC DNA]</scope>
    <source>
        <strain evidence="3 4">NCTC12860</strain>
    </source>
</reference>
<evidence type="ECO:0000313" key="3">
    <source>
        <dbReference type="EMBL" id="SSZ39281.1"/>
    </source>
</evidence>
<dbReference type="Pfam" id="PF17482">
    <property type="entry name" value="Phage_sheath_1C"/>
    <property type="match status" value="1"/>
</dbReference>
<dbReference type="RefSeq" id="WP_026500783.1">
    <property type="nucleotide sequence ID" value="NZ_UFTD01000001.1"/>
</dbReference>
<feature type="domain" description="Tail sheath protein C-terminal" evidence="2">
    <location>
        <begin position="297"/>
        <end position="395"/>
    </location>
</feature>
<dbReference type="PANTHER" id="PTHR35861">
    <property type="match status" value="1"/>
</dbReference>
<evidence type="ECO:0000259" key="2">
    <source>
        <dbReference type="Pfam" id="PF17482"/>
    </source>
</evidence>
<dbReference type="InterPro" id="IPR052042">
    <property type="entry name" value="Tail_sheath_structural"/>
</dbReference>
<dbReference type="Proteomes" id="UP000253846">
    <property type="component" value="Unassembled WGS sequence"/>
</dbReference>
<dbReference type="InterPro" id="IPR020287">
    <property type="entry name" value="Tail_sheath_C"/>
</dbReference>
<dbReference type="AlphaFoldDB" id="A0A336NF29"/>
<organism evidence="3 4">
    <name type="scientific">Bartonella grahamii</name>
    <dbReference type="NCBI Taxonomy" id="33045"/>
    <lineage>
        <taxon>Bacteria</taxon>
        <taxon>Pseudomonadati</taxon>
        <taxon>Pseudomonadota</taxon>
        <taxon>Alphaproteobacteria</taxon>
        <taxon>Hyphomicrobiales</taxon>
        <taxon>Bartonellaceae</taxon>
        <taxon>Bartonella</taxon>
    </lineage>
</organism>
<dbReference type="PANTHER" id="PTHR35861:SF1">
    <property type="entry name" value="PHAGE TAIL SHEATH PROTEIN"/>
    <property type="match status" value="1"/>
</dbReference>
<evidence type="ECO:0000313" key="4">
    <source>
        <dbReference type="Proteomes" id="UP000253846"/>
    </source>
</evidence>
<evidence type="ECO:0000256" key="1">
    <source>
        <dbReference type="ARBA" id="ARBA00008005"/>
    </source>
</evidence>
<comment type="similarity">
    <text evidence="1">Belongs to the myoviridae tail sheath protein family.</text>
</comment>
<proteinExistence type="inferred from homology"/>
<accession>A0A336NF29</accession>
<gene>
    <name evidence="3" type="ORF">NCTC12860_00486</name>
</gene>
<protein>
    <submittedName>
        <fullName evidence="3">Phage tail sheath protein</fullName>
    </submittedName>
</protein>